<proteinExistence type="predicted"/>
<accession>A0A7R7GW22</accession>
<keyword evidence="3" id="KW-1185">Reference proteome</keyword>
<evidence type="ECO:0000313" key="3">
    <source>
        <dbReference type="Proteomes" id="UP000595446"/>
    </source>
</evidence>
<feature type="region of interest" description="Disordered" evidence="1">
    <location>
        <begin position="120"/>
        <end position="162"/>
    </location>
</feature>
<gene>
    <name evidence="2" type="ORF">MHEC_33720</name>
</gene>
<dbReference type="EMBL" id="AP024237">
    <property type="protein sequence ID" value="BCO36939.1"/>
    <property type="molecule type" value="Genomic_DNA"/>
</dbReference>
<sequence>MAPHSGRGRQAPWKTPLVHRPNLQVVPLRGAAHLTIQAAVTAKRWPRASRGYRRGALNRLDVAEIAVRRLLGFVAARIRRGLPQGERWNRPTCRRGRTAHSCPSAVDAATTTCPLVAPAHWIPRRRPRNQPPRAGRQPALDCRGSTSGNRRAGAGADEGVPVSELRQATAAAAERARQEADAYRGNNPQPLSGYLAVLGLDAMLAAVTAIVAAATGRRLPDRWHGQDLITVTFGTHKLSRTMAKDAVTSPLRAPFAPLRGHCRSRRGARRNLSRQPAAPQPGRADDLPVLPRHVGGQRIGHRPDFCPAADPVGCAQLYRFGRRRFSPTGLRQGAAVCGGMR</sequence>
<dbReference type="Pfam" id="PF07098">
    <property type="entry name" value="DUF1360"/>
    <property type="match status" value="1"/>
</dbReference>
<feature type="compositionally biased region" description="Basic residues" evidence="1">
    <location>
        <begin position="260"/>
        <end position="272"/>
    </location>
</feature>
<organism evidence="2 3">
    <name type="scientific">Mycobacterium heckeshornense</name>
    <dbReference type="NCBI Taxonomy" id="110505"/>
    <lineage>
        <taxon>Bacteria</taxon>
        <taxon>Bacillati</taxon>
        <taxon>Actinomycetota</taxon>
        <taxon>Actinomycetes</taxon>
        <taxon>Mycobacteriales</taxon>
        <taxon>Mycobacteriaceae</taxon>
        <taxon>Mycobacterium</taxon>
    </lineage>
</organism>
<feature type="region of interest" description="Disordered" evidence="1">
    <location>
        <begin position="254"/>
        <end position="294"/>
    </location>
</feature>
<dbReference type="InterPro" id="IPR010773">
    <property type="entry name" value="Mycophage_PG1_Gp7"/>
</dbReference>
<dbReference type="Proteomes" id="UP000595446">
    <property type="component" value="Chromosome"/>
</dbReference>
<evidence type="ECO:0000256" key="1">
    <source>
        <dbReference type="SAM" id="MobiDB-lite"/>
    </source>
</evidence>
<dbReference type="AlphaFoldDB" id="A0A7R7GW22"/>
<name>A0A7R7GW22_9MYCO</name>
<protein>
    <submittedName>
        <fullName evidence="2">Uncharacterized protein</fullName>
    </submittedName>
</protein>
<evidence type="ECO:0000313" key="2">
    <source>
        <dbReference type="EMBL" id="BCO36939.1"/>
    </source>
</evidence>
<reference evidence="2 3" key="1">
    <citation type="submission" date="2020-12" db="EMBL/GenBank/DDBJ databases">
        <title>Complete genome sequence of Mycobacterium heckeshornense JCM 15655T, closely related to a pathogenic non-tuberculous mycobacterial species Mycobacterium xenopi.</title>
        <authorList>
            <person name="Yoshida M."/>
            <person name="Fukano H."/>
            <person name="Asakura T."/>
            <person name="Suzuki M."/>
            <person name="Hoshino Y."/>
        </authorList>
    </citation>
    <scope>NUCLEOTIDE SEQUENCE [LARGE SCALE GENOMIC DNA]</scope>
    <source>
        <strain evidence="2 3">JCM 15655</strain>
    </source>
</reference>